<sequence length="145" mass="14648">MLHRLAEYASPGVGMKSALIGLWTSFAAMTGCSWHPDGSRAQVQDQAVAVAPLGTQVDCAVGEAGWAPACHMERAGGVIALTHADGAVVVLRQSGGHWAADGADDGAWSDGIGADGRGVVELAVGGNRYRLPVAEMAAGGGLALR</sequence>
<reference evidence="2" key="1">
    <citation type="submission" date="2020-01" db="EMBL/GenBank/DDBJ databases">
        <title>Sphingomonas sp. strain CSW-10.</title>
        <authorList>
            <person name="Chen W.-M."/>
        </authorList>
    </citation>
    <scope>NUCLEOTIDE SEQUENCE [LARGE SCALE GENOMIC DNA]</scope>
    <source>
        <strain evidence="2">FSY-8</strain>
    </source>
</reference>
<dbReference type="RefSeq" id="WP_161716831.1">
    <property type="nucleotide sequence ID" value="NZ_JAAAPO010000001.1"/>
</dbReference>
<organism evidence="1 2">
    <name type="scientific">Novosphingobium ovatum</name>
    <dbReference type="NCBI Taxonomy" id="1908523"/>
    <lineage>
        <taxon>Bacteria</taxon>
        <taxon>Pseudomonadati</taxon>
        <taxon>Pseudomonadota</taxon>
        <taxon>Alphaproteobacteria</taxon>
        <taxon>Sphingomonadales</taxon>
        <taxon>Sphingomonadaceae</taxon>
        <taxon>Novosphingobium</taxon>
    </lineage>
</organism>
<evidence type="ECO:0000313" key="1">
    <source>
        <dbReference type="EMBL" id="NBC35571.1"/>
    </source>
</evidence>
<proteinExistence type="predicted"/>
<name>A0ABW9XAK4_9SPHN</name>
<accession>A0ABW9XAK4</accession>
<dbReference type="EMBL" id="JAAAPO010000001">
    <property type="protein sequence ID" value="NBC35571.1"/>
    <property type="molecule type" value="Genomic_DNA"/>
</dbReference>
<gene>
    <name evidence="1" type="ORF">GTZ99_03260</name>
</gene>
<protein>
    <recommendedName>
        <fullName evidence="3">Lipoprotein</fullName>
    </recommendedName>
</protein>
<comment type="caution">
    <text evidence="1">The sequence shown here is derived from an EMBL/GenBank/DDBJ whole genome shotgun (WGS) entry which is preliminary data.</text>
</comment>
<keyword evidence="2" id="KW-1185">Reference proteome</keyword>
<evidence type="ECO:0000313" key="2">
    <source>
        <dbReference type="Proteomes" id="UP000753724"/>
    </source>
</evidence>
<dbReference type="Proteomes" id="UP000753724">
    <property type="component" value="Unassembled WGS sequence"/>
</dbReference>
<dbReference type="PROSITE" id="PS51257">
    <property type="entry name" value="PROKAR_LIPOPROTEIN"/>
    <property type="match status" value="1"/>
</dbReference>
<evidence type="ECO:0008006" key="3">
    <source>
        <dbReference type="Google" id="ProtNLM"/>
    </source>
</evidence>